<evidence type="ECO:0000256" key="1">
    <source>
        <dbReference type="SAM" id="MobiDB-lite"/>
    </source>
</evidence>
<protein>
    <submittedName>
        <fullName evidence="2">Uncharacterized protein</fullName>
    </submittedName>
</protein>
<feature type="region of interest" description="Disordered" evidence="1">
    <location>
        <begin position="1"/>
        <end position="99"/>
    </location>
</feature>
<evidence type="ECO:0000313" key="2">
    <source>
        <dbReference type="EMBL" id="CAK0804011.1"/>
    </source>
</evidence>
<sequence length="328" mass="32597">MSLCAGLGSNRKRSRNKHQKRSNLVSKILEGRARLETGRPPPLRGPPLPPPARARPGRAARPRGSARNGCRAEARGGRSAAAAAARPGGAGGAPVAAGGIGRLRDERPVARSPALGTEGAAWPPEVAFGGGARAVDGHGRSAARASLFRRAPPEELVEIHEQEIARRRGVAVGGAAAAGSDGEAGRGGGGERHAPGAPGGGGEAGAAGAEGDWEEGQLDEAARLGLLAALGSPQCSPLPRCYWCGAALVSLQCLLAALRQLGAAVLQLEGAGVSVSPGAAVAAAARAAAAGARLELDPRLAALAARLLPEAPWGPRAGDAAAAAAETR</sequence>
<name>A0ABN9QGN4_9DINO</name>
<reference evidence="2" key="1">
    <citation type="submission" date="2023-10" db="EMBL/GenBank/DDBJ databases">
        <authorList>
            <person name="Chen Y."/>
            <person name="Shah S."/>
            <person name="Dougan E. K."/>
            <person name="Thang M."/>
            <person name="Chan C."/>
        </authorList>
    </citation>
    <scope>NUCLEOTIDE SEQUENCE [LARGE SCALE GENOMIC DNA]</scope>
</reference>
<feature type="compositionally biased region" description="Pro residues" evidence="1">
    <location>
        <begin position="39"/>
        <end position="53"/>
    </location>
</feature>
<organism evidence="2 3">
    <name type="scientific">Prorocentrum cordatum</name>
    <dbReference type="NCBI Taxonomy" id="2364126"/>
    <lineage>
        <taxon>Eukaryota</taxon>
        <taxon>Sar</taxon>
        <taxon>Alveolata</taxon>
        <taxon>Dinophyceae</taxon>
        <taxon>Prorocentrales</taxon>
        <taxon>Prorocentraceae</taxon>
        <taxon>Prorocentrum</taxon>
    </lineage>
</organism>
<keyword evidence="3" id="KW-1185">Reference proteome</keyword>
<evidence type="ECO:0000313" key="3">
    <source>
        <dbReference type="Proteomes" id="UP001189429"/>
    </source>
</evidence>
<accession>A0ABN9QGN4</accession>
<feature type="region of interest" description="Disordered" evidence="1">
    <location>
        <begin position="175"/>
        <end position="211"/>
    </location>
</feature>
<dbReference type="EMBL" id="CAUYUJ010003125">
    <property type="protein sequence ID" value="CAK0804011.1"/>
    <property type="molecule type" value="Genomic_DNA"/>
</dbReference>
<dbReference type="Proteomes" id="UP001189429">
    <property type="component" value="Unassembled WGS sequence"/>
</dbReference>
<proteinExistence type="predicted"/>
<gene>
    <name evidence="2" type="ORF">PCOR1329_LOCUS10951</name>
</gene>
<feature type="compositionally biased region" description="Basic residues" evidence="1">
    <location>
        <begin position="10"/>
        <end position="21"/>
    </location>
</feature>
<comment type="caution">
    <text evidence="2">The sequence shown here is derived from an EMBL/GenBank/DDBJ whole genome shotgun (WGS) entry which is preliminary data.</text>
</comment>
<feature type="compositionally biased region" description="Low complexity" evidence="1">
    <location>
        <begin position="77"/>
        <end position="97"/>
    </location>
</feature>